<accession>A0ABR1PZI5</accession>
<reference evidence="8 9" key="1">
    <citation type="submission" date="2023-01" db="EMBL/GenBank/DDBJ databases">
        <title>Analysis of 21 Apiospora genomes using comparative genomics revels a genus with tremendous synthesis potential of carbohydrate active enzymes and secondary metabolites.</title>
        <authorList>
            <person name="Sorensen T."/>
        </authorList>
    </citation>
    <scope>NUCLEOTIDE SEQUENCE [LARGE SCALE GENOMIC DNA]</scope>
    <source>
        <strain evidence="8 9">CBS 24483</strain>
    </source>
</reference>
<evidence type="ECO:0000256" key="4">
    <source>
        <dbReference type="ARBA" id="ARBA00022989"/>
    </source>
</evidence>
<dbReference type="GeneID" id="92081467"/>
<evidence type="ECO:0000256" key="6">
    <source>
        <dbReference type="SAM" id="MobiDB-lite"/>
    </source>
</evidence>
<gene>
    <name evidence="8" type="ORF">PG986_012183</name>
</gene>
<dbReference type="EMBL" id="JAQQWE010000008">
    <property type="protein sequence ID" value="KAK7943070.1"/>
    <property type="molecule type" value="Genomic_DNA"/>
</dbReference>
<evidence type="ECO:0000313" key="9">
    <source>
        <dbReference type="Proteomes" id="UP001391051"/>
    </source>
</evidence>
<keyword evidence="4 7" id="KW-1133">Transmembrane helix</keyword>
<feature type="compositionally biased region" description="Polar residues" evidence="6">
    <location>
        <begin position="7"/>
        <end position="28"/>
    </location>
</feature>
<evidence type="ECO:0000313" key="8">
    <source>
        <dbReference type="EMBL" id="KAK7943070.1"/>
    </source>
</evidence>
<keyword evidence="9" id="KW-1185">Reference proteome</keyword>
<evidence type="ECO:0000256" key="2">
    <source>
        <dbReference type="ARBA" id="ARBA00007018"/>
    </source>
</evidence>
<dbReference type="InterPro" id="IPR004254">
    <property type="entry name" value="AdipoR/HlyIII-related"/>
</dbReference>
<feature type="transmembrane region" description="Helical" evidence="7">
    <location>
        <begin position="205"/>
        <end position="224"/>
    </location>
</feature>
<protein>
    <submittedName>
        <fullName evidence="8">Hemolysin-III family protein</fullName>
    </submittedName>
</protein>
<name>A0ABR1PZI5_9PEZI</name>
<sequence>MPKRRTATNSPSDQDGNDKQQLLASTPPNDVADRGGWFRAPKLLYFHQIPLWQQDNEYILSGYRPTSESTWLSVASLSYLHNQTINAYSHLIGALIFVSLPYYFYEYVYKHQLHAEAIDLVVVSTYCSGVAICFIFSTAFHVNWNNSKELTALCNKLDYLGILGSPKFRHWRACFYAGFGLSSIIFIVHGLVLHGWELQSSRMSLVWMGWMATSNLVGAAIYATRVPERWAPYRFDLCGASHQLFHIFIIAAAVIHFDGLVVAFRIIKSDQSPCQGS</sequence>
<feature type="transmembrane region" description="Helical" evidence="7">
    <location>
        <begin position="87"/>
        <end position="105"/>
    </location>
</feature>
<dbReference type="PANTHER" id="PTHR20855">
    <property type="entry name" value="ADIPOR/PROGESTIN RECEPTOR-RELATED"/>
    <property type="match status" value="1"/>
</dbReference>
<feature type="transmembrane region" description="Helical" evidence="7">
    <location>
        <begin position="175"/>
        <end position="193"/>
    </location>
</feature>
<comment type="caution">
    <text evidence="8">The sequence shown here is derived from an EMBL/GenBank/DDBJ whole genome shotgun (WGS) entry which is preliminary data.</text>
</comment>
<comment type="subcellular location">
    <subcellularLocation>
        <location evidence="1">Membrane</location>
        <topology evidence="1">Multi-pass membrane protein</topology>
    </subcellularLocation>
</comment>
<comment type="similarity">
    <text evidence="2">Belongs to the ADIPOR family.</text>
</comment>
<keyword evidence="5 7" id="KW-0472">Membrane</keyword>
<dbReference type="RefSeq" id="XP_066695101.1">
    <property type="nucleotide sequence ID" value="XM_066848405.1"/>
</dbReference>
<dbReference type="Pfam" id="PF03006">
    <property type="entry name" value="HlyIII"/>
    <property type="match status" value="2"/>
</dbReference>
<feature type="region of interest" description="Disordered" evidence="6">
    <location>
        <begin position="1"/>
        <end position="30"/>
    </location>
</feature>
<evidence type="ECO:0000256" key="5">
    <source>
        <dbReference type="ARBA" id="ARBA00023136"/>
    </source>
</evidence>
<feature type="transmembrane region" description="Helical" evidence="7">
    <location>
        <begin position="244"/>
        <end position="267"/>
    </location>
</feature>
<dbReference type="PANTHER" id="PTHR20855:SF52">
    <property type="entry name" value="ADIPONECTIN RECEPTOR PROTEIN"/>
    <property type="match status" value="1"/>
</dbReference>
<organism evidence="8 9">
    <name type="scientific">Apiospora aurea</name>
    <dbReference type="NCBI Taxonomy" id="335848"/>
    <lineage>
        <taxon>Eukaryota</taxon>
        <taxon>Fungi</taxon>
        <taxon>Dikarya</taxon>
        <taxon>Ascomycota</taxon>
        <taxon>Pezizomycotina</taxon>
        <taxon>Sordariomycetes</taxon>
        <taxon>Xylariomycetidae</taxon>
        <taxon>Amphisphaeriales</taxon>
        <taxon>Apiosporaceae</taxon>
        <taxon>Apiospora</taxon>
    </lineage>
</organism>
<evidence type="ECO:0000256" key="3">
    <source>
        <dbReference type="ARBA" id="ARBA00022692"/>
    </source>
</evidence>
<evidence type="ECO:0000256" key="7">
    <source>
        <dbReference type="SAM" id="Phobius"/>
    </source>
</evidence>
<keyword evidence="3 7" id="KW-0812">Transmembrane</keyword>
<proteinExistence type="inferred from homology"/>
<dbReference type="Proteomes" id="UP001391051">
    <property type="component" value="Unassembled WGS sequence"/>
</dbReference>
<feature type="transmembrane region" description="Helical" evidence="7">
    <location>
        <begin position="117"/>
        <end position="140"/>
    </location>
</feature>
<evidence type="ECO:0000256" key="1">
    <source>
        <dbReference type="ARBA" id="ARBA00004141"/>
    </source>
</evidence>